<dbReference type="Proteomes" id="UP000299102">
    <property type="component" value="Unassembled WGS sequence"/>
</dbReference>
<accession>A0A4C1XBE9</accession>
<dbReference type="EMBL" id="BGZK01000790">
    <property type="protein sequence ID" value="GBP60533.1"/>
    <property type="molecule type" value="Genomic_DNA"/>
</dbReference>
<dbReference type="AlphaFoldDB" id="A0A4C1XBE9"/>
<evidence type="ECO:0000313" key="1">
    <source>
        <dbReference type="EMBL" id="GBP60533.1"/>
    </source>
</evidence>
<reference evidence="1 2" key="1">
    <citation type="journal article" date="2019" name="Commun. Biol.">
        <title>The bagworm genome reveals a unique fibroin gene that provides high tensile strength.</title>
        <authorList>
            <person name="Kono N."/>
            <person name="Nakamura H."/>
            <person name="Ohtoshi R."/>
            <person name="Tomita M."/>
            <person name="Numata K."/>
            <person name="Arakawa K."/>
        </authorList>
    </citation>
    <scope>NUCLEOTIDE SEQUENCE [LARGE SCALE GENOMIC DNA]</scope>
</reference>
<organism evidence="1 2">
    <name type="scientific">Eumeta variegata</name>
    <name type="common">Bagworm moth</name>
    <name type="synonym">Eumeta japonica</name>
    <dbReference type="NCBI Taxonomy" id="151549"/>
    <lineage>
        <taxon>Eukaryota</taxon>
        <taxon>Metazoa</taxon>
        <taxon>Ecdysozoa</taxon>
        <taxon>Arthropoda</taxon>
        <taxon>Hexapoda</taxon>
        <taxon>Insecta</taxon>
        <taxon>Pterygota</taxon>
        <taxon>Neoptera</taxon>
        <taxon>Endopterygota</taxon>
        <taxon>Lepidoptera</taxon>
        <taxon>Glossata</taxon>
        <taxon>Ditrysia</taxon>
        <taxon>Tineoidea</taxon>
        <taxon>Psychidae</taxon>
        <taxon>Oiketicinae</taxon>
        <taxon>Eumeta</taxon>
    </lineage>
</organism>
<comment type="caution">
    <text evidence="1">The sequence shown here is derived from an EMBL/GenBank/DDBJ whole genome shotgun (WGS) entry which is preliminary data.</text>
</comment>
<sequence>MKRIFGNCPAFGLSGLNLNSGQIPDNKKIRHLNFRDALPGCQHELIAYYGATAEPLRLHLRDVAVAEQDLDIELVLY</sequence>
<name>A0A4C1XBE9_EUMVA</name>
<evidence type="ECO:0000313" key="2">
    <source>
        <dbReference type="Proteomes" id="UP000299102"/>
    </source>
</evidence>
<proteinExistence type="predicted"/>
<gene>
    <name evidence="1" type="ORF">EVAR_97786_1</name>
</gene>
<keyword evidence="2" id="KW-1185">Reference proteome</keyword>
<protein>
    <submittedName>
        <fullName evidence="1">Uncharacterized protein</fullName>
    </submittedName>
</protein>